<dbReference type="Pfam" id="PF13432">
    <property type="entry name" value="TPR_16"/>
    <property type="match status" value="1"/>
</dbReference>
<dbReference type="Pfam" id="PF14559">
    <property type="entry name" value="TPR_19"/>
    <property type="match status" value="1"/>
</dbReference>
<reference evidence="4" key="1">
    <citation type="journal article" date="2019" name="Int. J. Syst. Evol. Microbiol.">
        <title>The Global Catalogue of Microorganisms (GCM) 10K type strain sequencing project: providing services to taxonomists for standard genome sequencing and annotation.</title>
        <authorList>
            <consortium name="The Broad Institute Genomics Platform"/>
            <consortium name="The Broad Institute Genome Sequencing Center for Infectious Disease"/>
            <person name="Wu L."/>
            <person name="Ma J."/>
        </authorList>
    </citation>
    <scope>NUCLEOTIDE SEQUENCE [LARGE SCALE GENOMIC DNA]</scope>
    <source>
        <strain evidence="4">CGMCC 1.13587</strain>
    </source>
</reference>
<dbReference type="PANTHER" id="PTHR12788">
    <property type="entry name" value="PROTEIN-TYROSINE SULFOTRANSFERASE 2"/>
    <property type="match status" value="1"/>
</dbReference>
<dbReference type="SUPFAM" id="SSF52540">
    <property type="entry name" value="P-loop containing nucleoside triphosphate hydrolases"/>
    <property type="match status" value="1"/>
</dbReference>
<dbReference type="InterPro" id="IPR027417">
    <property type="entry name" value="P-loop_NTPase"/>
</dbReference>
<dbReference type="Gene3D" id="3.40.50.300">
    <property type="entry name" value="P-loop containing nucleotide triphosphate hydrolases"/>
    <property type="match status" value="1"/>
</dbReference>
<name>A0ABW0T2N6_9GAMM</name>
<accession>A0ABW0T2N6</accession>
<sequence>MTSNAITQIAASINAGQLHHAEQLCRTALLEFPQDESLLLLLAMSLHSQERLHEAMSIYAQLTQLFPMSSEHWNNYGTALAAAGAQEDARQAYSKAAQMDPRNPMPRIHLGLLLIQRHEYLAARGALLDAFELDRESPLARIHAARACCLCQDFEGARDLLGPWRNWLPLNDDTLQLELAQVLTLQDDIPGAADLLEDLLARRPGHLDARLLLASIYERFNRLTDAEELVLSVVRMGSGATDAQRKEALHILAELALRKKDPVGARQLLEQCGPHGDDDFVHYFDLGAACDRQSETDAAMTALREAHRRQAHEFQIASPDFFEPGAQALPTDAPRIPAEQYKHWPKLIAPEARDSPVFIVGFPRSGTTLLEQMLDAHPGLQSMDENPFFNRLVLMLRRQNPRILDDLGVLQQFDCDELRKRYCAMVAERISRRRGAQLVDKNPLNMLWLPMIHRLFPEARFILALRHPCDVILSCYMQNFRSSILVAACSSLERLAHAYVQAMTTWLEDVNIFQPSVMVSRYEDLVTDFPQQATRITEFLQLGDASPMLEFDRHARNKAYIATPSYSQVIEPVNRKGLGRWHRYRRQFEPILPILEPMLRHWGYDSGMASIPPAG</sequence>
<dbReference type="InterPro" id="IPR026634">
    <property type="entry name" value="TPST-like"/>
</dbReference>
<evidence type="ECO:0000256" key="1">
    <source>
        <dbReference type="ARBA" id="ARBA00022679"/>
    </source>
</evidence>
<organism evidence="3 4">
    <name type="scientific">Rhodanobacter terrae</name>
    <dbReference type="NCBI Taxonomy" id="418647"/>
    <lineage>
        <taxon>Bacteria</taxon>
        <taxon>Pseudomonadati</taxon>
        <taxon>Pseudomonadota</taxon>
        <taxon>Gammaproteobacteria</taxon>
        <taxon>Lysobacterales</taxon>
        <taxon>Rhodanobacteraceae</taxon>
        <taxon>Rhodanobacter</taxon>
    </lineage>
</organism>
<dbReference type="Proteomes" id="UP001596111">
    <property type="component" value="Unassembled WGS sequence"/>
</dbReference>
<feature type="repeat" description="TPR" evidence="2">
    <location>
        <begin position="70"/>
        <end position="103"/>
    </location>
</feature>
<dbReference type="RefSeq" id="WP_377329275.1">
    <property type="nucleotide sequence ID" value="NZ_JBHSNG010000025.1"/>
</dbReference>
<dbReference type="SUPFAM" id="SSF48452">
    <property type="entry name" value="TPR-like"/>
    <property type="match status" value="2"/>
</dbReference>
<dbReference type="PANTHER" id="PTHR12788:SF10">
    <property type="entry name" value="PROTEIN-TYROSINE SULFOTRANSFERASE"/>
    <property type="match status" value="1"/>
</dbReference>
<dbReference type="Gene3D" id="1.25.40.10">
    <property type="entry name" value="Tetratricopeptide repeat domain"/>
    <property type="match status" value="2"/>
</dbReference>
<dbReference type="InterPro" id="IPR011990">
    <property type="entry name" value="TPR-like_helical_dom_sf"/>
</dbReference>
<evidence type="ECO:0000313" key="3">
    <source>
        <dbReference type="EMBL" id="MFC5582824.1"/>
    </source>
</evidence>
<dbReference type="SMART" id="SM00028">
    <property type="entry name" value="TPR"/>
    <property type="match status" value="4"/>
</dbReference>
<keyword evidence="2" id="KW-0802">TPR repeat</keyword>
<dbReference type="PROSITE" id="PS50005">
    <property type="entry name" value="TPR"/>
    <property type="match status" value="1"/>
</dbReference>
<dbReference type="Pfam" id="PF13469">
    <property type="entry name" value="Sulfotransfer_3"/>
    <property type="match status" value="1"/>
</dbReference>
<evidence type="ECO:0000256" key="2">
    <source>
        <dbReference type="PROSITE-ProRule" id="PRU00339"/>
    </source>
</evidence>
<gene>
    <name evidence="3" type="ORF">ACFPPB_17040</name>
</gene>
<keyword evidence="1" id="KW-0808">Transferase</keyword>
<dbReference type="EMBL" id="JBHSNG010000025">
    <property type="protein sequence ID" value="MFC5582824.1"/>
    <property type="molecule type" value="Genomic_DNA"/>
</dbReference>
<proteinExistence type="predicted"/>
<dbReference type="InterPro" id="IPR019734">
    <property type="entry name" value="TPR_rpt"/>
</dbReference>
<protein>
    <submittedName>
        <fullName evidence="3">Tetratricopeptide repeat-containing sulfotransferase family protein</fullName>
    </submittedName>
</protein>
<comment type="caution">
    <text evidence="3">The sequence shown here is derived from an EMBL/GenBank/DDBJ whole genome shotgun (WGS) entry which is preliminary data.</text>
</comment>
<evidence type="ECO:0000313" key="4">
    <source>
        <dbReference type="Proteomes" id="UP001596111"/>
    </source>
</evidence>
<keyword evidence="4" id="KW-1185">Reference proteome</keyword>